<evidence type="ECO:0000313" key="1">
    <source>
        <dbReference type="EMBL" id="MBC8175802.1"/>
    </source>
</evidence>
<name>A0A8J6MUX0_9DELT</name>
<dbReference type="AlphaFoldDB" id="A0A8J6MUX0"/>
<gene>
    <name evidence="1" type="ORF">H8E19_00245</name>
</gene>
<organism evidence="1 2">
    <name type="scientific">Candidatus Desulfacyla euxinica</name>
    <dbReference type="NCBI Taxonomy" id="2841693"/>
    <lineage>
        <taxon>Bacteria</taxon>
        <taxon>Deltaproteobacteria</taxon>
        <taxon>Candidatus Desulfacyla</taxon>
    </lineage>
</organism>
<reference evidence="1 2" key="1">
    <citation type="submission" date="2020-08" db="EMBL/GenBank/DDBJ databases">
        <title>Bridging the membrane lipid divide: bacteria of the FCB group superphylum have the potential to synthesize archaeal ether lipids.</title>
        <authorList>
            <person name="Villanueva L."/>
            <person name="Von Meijenfeldt F.A.B."/>
            <person name="Westbye A.B."/>
            <person name="Yadav S."/>
            <person name="Hopmans E.C."/>
            <person name="Dutilh B.E."/>
            <person name="Sinninghe Damste J.S."/>
        </authorList>
    </citation>
    <scope>NUCLEOTIDE SEQUENCE [LARGE SCALE GENOMIC DNA]</scope>
    <source>
        <strain evidence="1">NIOZ-UU27</strain>
    </source>
</reference>
<protein>
    <submittedName>
        <fullName evidence="1">Uncharacterized protein</fullName>
    </submittedName>
</protein>
<comment type="caution">
    <text evidence="1">The sequence shown here is derived from an EMBL/GenBank/DDBJ whole genome shotgun (WGS) entry which is preliminary data.</text>
</comment>
<proteinExistence type="predicted"/>
<sequence>MSWTVMLRKTLGDNADVKEFYLGLTAVGKKSYRDVKHYHRRKRWLA</sequence>
<dbReference type="Proteomes" id="UP000650524">
    <property type="component" value="Unassembled WGS sequence"/>
</dbReference>
<accession>A0A8J6MUX0</accession>
<evidence type="ECO:0000313" key="2">
    <source>
        <dbReference type="Proteomes" id="UP000650524"/>
    </source>
</evidence>
<dbReference type="EMBL" id="JACNJD010000018">
    <property type="protein sequence ID" value="MBC8175802.1"/>
    <property type="molecule type" value="Genomic_DNA"/>
</dbReference>